<comment type="caution">
    <text evidence="6">The sequence shown here is derived from an EMBL/GenBank/DDBJ whole genome shotgun (WGS) entry which is preliminary data.</text>
</comment>
<evidence type="ECO:0000256" key="1">
    <source>
        <dbReference type="ARBA" id="ARBA00001946"/>
    </source>
</evidence>
<dbReference type="EC" id="2.7.7.65" evidence="2"/>
<dbReference type="CDD" id="cd01949">
    <property type="entry name" value="GGDEF"/>
    <property type="match status" value="1"/>
</dbReference>
<keyword evidence="7" id="KW-1185">Reference proteome</keyword>
<dbReference type="InterPro" id="IPR043128">
    <property type="entry name" value="Rev_trsase/Diguanyl_cyclase"/>
</dbReference>
<dbReference type="InterPro" id="IPR000160">
    <property type="entry name" value="GGDEF_dom"/>
</dbReference>
<keyword evidence="4" id="KW-0812">Transmembrane</keyword>
<dbReference type="NCBIfam" id="TIGR00254">
    <property type="entry name" value="GGDEF"/>
    <property type="match status" value="1"/>
</dbReference>
<dbReference type="InterPro" id="IPR029787">
    <property type="entry name" value="Nucleotide_cyclase"/>
</dbReference>
<dbReference type="InterPro" id="IPR011990">
    <property type="entry name" value="TPR-like_helical_dom_sf"/>
</dbReference>
<dbReference type="Gene3D" id="1.25.40.10">
    <property type="entry name" value="Tetratricopeptide repeat domain"/>
    <property type="match status" value="1"/>
</dbReference>
<sequence length="569" mass="64226">MSLEQAISELEAERWQSRYQQQLKLDDILRYQSELTLHQQTRINIIQAQLALLDGDYATSEQLASAVAQRQEFPASQLAAYSLLMNLSNLKGQYEPAFYYMYTGESLLTPESDSRRRYEIYSSSANLLINAQIYDQAESRLSAAQQLASDIGDPKLLCSAQYVQAKLSYLRQQYESASHLLAEQIAQCRSINESLFVGAGLVWYGRTLAYEGQHDLAQQTLYEALTSLQHNGFKAGIVKANLSLAELYLRTSQFDRALAHAKDAIDMGAKLQQWQDLVGAYQIAALTSERLGNLDDALHYERLLQRASEQSLVQSKAIRLAYLKARFSSTAEQQKITLFKTENELASLRKEAALTHRWLIVLGLFTTCCISALLFVMLIRSRKEHRHYRQLSQTDSLTNIFNRRYSLELAEKRYRACVIEQTPFTVVMIDVDHFKSVNDTFGHAIGDQVLQHVANQLSLAIRKRDIVGRTGGEEFAIFLPGSDEEQAKAVVERCRANLATIRDKMSQQIEITASFGVATATGGKLPLEALIRRADEALYGAKSAGRNRLIIYRSGKELDSQPSQYEVML</sequence>
<dbReference type="Pfam" id="PF00990">
    <property type="entry name" value="GGDEF"/>
    <property type="match status" value="1"/>
</dbReference>
<feature type="domain" description="GGDEF" evidence="5">
    <location>
        <begin position="422"/>
        <end position="554"/>
    </location>
</feature>
<dbReference type="AlphaFoldDB" id="A0A8J2XR05"/>
<evidence type="ECO:0000259" key="5">
    <source>
        <dbReference type="PROSITE" id="PS50887"/>
    </source>
</evidence>
<organism evidence="6 7">
    <name type="scientific">Neiella marina</name>
    <dbReference type="NCBI Taxonomy" id="508461"/>
    <lineage>
        <taxon>Bacteria</taxon>
        <taxon>Pseudomonadati</taxon>
        <taxon>Pseudomonadota</taxon>
        <taxon>Gammaproteobacteria</taxon>
        <taxon>Alteromonadales</taxon>
        <taxon>Echinimonadaceae</taxon>
        <taxon>Neiella</taxon>
    </lineage>
</organism>
<keyword evidence="4" id="KW-0472">Membrane</keyword>
<accession>A0A8J2XR05</accession>
<evidence type="ECO:0000256" key="2">
    <source>
        <dbReference type="ARBA" id="ARBA00012528"/>
    </source>
</evidence>
<dbReference type="SUPFAM" id="SSF55073">
    <property type="entry name" value="Nucleotide cyclase"/>
    <property type="match status" value="1"/>
</dbReference>
<dbReference type="PANTHER" id="PTHR45138">
    <property type="entry name" value="REGULATORY COMPONENTS OF SENSORY TRANSDUCTION SYSTEM"/>
    <property type="match status" value="1"/>
</dbReference>
<evidence type="ECO:0000256" key="4">
    <source>
        <dbReference type="SAM" id="Phobius"/>
    </source>
</evidence>
<evidence type="ECO:0000256" key="3">
    <source>
        <dbReference type="ARBA" id="ARBA00034247"/>
    </source>
</evidence>
<dbReference type="Proteomes" id="UP000619743">
    <property type="component" value="Unassembled WGS sequence"/>
</dbReference>
<gene>
    <name evidence="6" type="ORF">GCM10011369_31380</name>
</gene>
<dbReference type="SMART" id="SM00267">
    <property type="entry name" value="GGDEF"/>
    <property type="match status" value="1"/>
</dbReference>
<protein>
    <recommendedName>
        <fullName evidence="2">diguanylate cyclase</fullName>
        <ecNumber evidence="2">2.7.7.65</ecNumber>
    </recommendedName>
</protein>
<keyword evidence="4" id="KW-1133">Transmembrane helix</keyword>
<dbReference type="GO" id="GO:0052621">
    <property type="term" value="F:diguanylate cyclase activity"/>
    <property type="evidence" value="ECO:0007669"/>
    <property type="project" value="UniProtKB-EC"/>
</dbReference>
<name>A0A8J2XR05_9GAMM</name>
<evidence type="ECO:0000313" key="7">
    <source>
        <dbReference type="Proteomes" id="UP000619743"/>
    </source>
</evidence>
<reference evidence="7" key="1">
    <citation type="journal article" date="2019" name="Int. J. Syst. Evol. Microbiol.">
        <title>The Global Catalogue of Microorganisms (GCM) 10K type strain sequencing project: providing services to taxonomists for standard genome sequencing and annotation.</title>
        <authorList>
            <consortium name="The Broad Institute Genomics Platform"/>
            <consortium name="The Broad Institute Genome Sequencing Center for Infectious Disease"/>
            <person name="Wu L."/>
            <person name="Ma J."/>
        </authorList>
    </citation>
    <scope>NUCLEOTIDE SEQUENCE [LARGE SCALE GENOMIC DNA]</scope>
    <source>
        <strain evidence="7">CGMCC 1.10130</strain>
    </source>
</reference>
<dbReference type="InterPro" id="IPR050469">
    <property type="entry name" value="Diguanylate_Cyclase"/>
</dbReference>
<evidence type="ECO:0000313" key="6">
    <source>
        <dbReference type="EMBL" id="GGA87038.1"/>
    </source>
</evidence>
<dbReference type="SUPFAM" id="SSF48452">
    <property type="entry name" value="TPR-like"/>
    <property type="match status" value="1"/>
</dbReference>
<comment type="catalytic activity">
    <reaction evidence="3">
        <text>2 GTP = 3',3'-c-di-GMP + 2 diphosphate</text>
        <dbReference type="Rhea" id="RHEA:24898"/>
        <dbReference type="ChEBI" id="CHEBI:33019"/>
        <dbReference type="ChEBI" id="CHEBI:37565"/>
        <dbReference type="ChEBI" id="CHEBI:58805"/>
        <dbReference type="EC" id="2.7.7.65"/>
    </reaction>
</comment>
<dbReference type="Gene3D" id="3.30.70.270">
    <property type="match status" value="1"/>
</dbReference>
<feature type="transmembrane region" description="Helical" evidence="4">
    <location>
        <begin position="358"/>
        <end position="379"/>
    </location>
</feature>
<dbReference type="PANTHER" id="PTHR45138:SF9">
    <property type="entry name" value="DIGUANYLATE CYCLASE DGCM-RELATED"/>
    <property type="match status" value="1"/>
</dbReference>
<proteinExistence type="predicted"/>
<dbReference type="FunFam" id="3.30.70.270:FF:000001">
    <property type="entry name" value="Diguanylate cyclase domain protein"/>
    <property type="match status" value="1"/>
</dbReference>
<dbReference type="EMBL" id="BMDX01000021">
    <property type="protein sequence ID" value="GGA87038.1"/>
    <property type="molecule type" value="Genomic_DNA"/>
</dbReference>
<dbReference type="PROSITE" id="PS50887">
    <property type="entry name" value="GGDEF"/>
    <property type="match status" value="1"/>
</dbReference>
<comment type="cofactor">
    <cofactor evidence="1">
        <name>Mg(2+)</name>
        <dbReference type="ChEBI" id="CHEBI:18420"/>
    </cofactor>
</comment>